<evidence type="ECO:0000313" key="2">
    <source>
        <dbReference type="EMBL" id="CAB5031194.1"/>
    </source>
</evidence>
<evidence type="ECO:0000256" key="1">
    <source>
        <dbReference type="SAM" id="MobiDB-lite"/>
    </source>
</evidence>
<organism evidence="2">
    <name type="scientific">freshwater metagenome</name>
    <dbReference type="NCBI Taxonomy" id="449393"/>
    <lineage>
        <taxon>unclassified sequences</taxon>
        <taxon>metagenomes</taxon>
        <taxon>ecological metagenomes</taxon>
    </lineage>
</organism>
<proteinExistence type="predicted"/>
<name>A0A6J7RR18_9ZZZZ</name>
<feature type="region of interest" description="Disordered" evidence="1">
    <location>
        <begin position="65"/>
        <end position="98"/>
    </location>
</feature>
<dbReference type="AlphaFoldDB" id="A0A6J7RR18"/>
<protein>
    <submittedName>
        <fullName evidence="2">Unannotated protein</fullName>
    </submittedName>
</protein>
<sequence>MMHNPTLAALFEREYQRTPLQWIPKGTDLSVLDESVTTPLDLQAHTARTLYLCGIEYSSVCNANHEKSASDGTNAGQMRDENRSPGHTRFGTPTFKIA</sequence>
<reference evidence="2" key="1">
    <citation type="submission" date="2020-05" db="EMBL/GenBank/DDBJ databases">
        <authorList>
            <person name="Chiriac C."/>
            <person name="Salcher M."/>
            <person name="Ghai R."/>
            <person name="Kavagutti S V."/>
        </authorList>
    </citation>
    <scope>NUCLEOTIDE SEQUENCE</scope>
</reference>
<gene>
    <name evidence="2" type="ORF">UFOPK4173_00633</name>
</gene>
<dbReference type="EMBL" id="CAFBPW010000050">
    <property type="protein sequence ID" value="CAB5031194.1"/>
    <property type="molecule type" value="Genomic_DNA"/>
</dbReference>
<accession>A0A6J7RR18</accession>